<feature type="transmembrane region" description="Helical" evidence="9">
    <location>
        <begin position="105"/>
        <end position="133"/>
    </location>
</feature>
<dbReference type="EMBL" id="CP155447">
    <property type="protein sequence ID" value="XBH07249.1"/>
    <property type="molecule type" value="Genomic_DNA"/>
</dbReference>
<keyword evidence="6 9" id="KW-1133">Transmembrane helix</keyword>
<name>A0AAU7CP99_9BACT</name>
<feature type="compositionally biased region" description="Low complexity" evidence="8">
    <location>
        <begin position="500"/>
        <end position="517"/>
    </location>
</feature>
<evidence type="ECO:0000256" key="2">
    <source>
        <dbReference type="ARBA" id="ARBA00022475"/>
    </source>
</evidence>
<feature type="transmembrane region" description="Helical" evidence="9">
    <location>
        <begin position="266"/>
        <end position="289"/>
    </location>
</feature>
<feature type="transmembrane region" description="Helical" evidence="9">
    <location>
        <begin position="193"/>
        <end position="215"/>
    </location>
</feature>
<feature type="transmembrane region" description="Helical" evidence="9">
    <location>
        <begin position="145"/>
        <end position="162"/>
    </location>
</feature>
<evidence type="ECO:0000256" key="5">
    <source>
        <dbReference type="ARBA" id="ARBA00022692"/>
    </source>
</evidence>
<dbReference type="InterPro" id="IPR050297">
    <property type="entry name" value="LipidA_mod_glycosyltrf_83"/>
</dbReference>
<dbReference type="InterPro" id="IPR038731">
    <property type="entry name" value="RgtA/B/C-like"/>
</dbReference>
<dbReference type="RefSeq" id="WP_406700092.1">
    <property type="nucleotide sequence ID" value="NZ_CP155447.1"/>
</dbReference>
<gene>
    <name evidence="11" type="ORF">V5E97_14750</name>
</gene>
<evidence type="ECO:0000256" key="8">
    <source>
        <dbReference type="SAM" id="MobiDB-lite"/>
    </source>
</evidence>
<feature type="transmembrane region" description="Helical" evidence="9">
    <location>
        <begin position="325"/>
        <end position="343"/>
    </location>
</feature>
<dbReference type="GO" id="GO:0005886">
    <property type="term" value="C:plasma membrane"/>
    <property type="evidence" value="ECO:0007669"/>
    <property type="project" value="UniProtKB-SubCell"/>
</dbReference>
<evidence type="ECO:0000256" key="3">
    <source>
        <dbReference type="ARBA" id="ARBA00022676"/>
    </source>
</evidence>
<evidence type="ECO:0000313" key="11">
    <source>
        <dbReference type="EMBL" id="XBH07249.1"/>
    </source>
</evidence>
<protein>
    <submittedName>
        <fullName evidence="11">Glycosyltransferase family 39 protein</fullName>
        <ecNumber evidence="11">2.4.-.-</ecNumber>
    </submittedName>
</protein>
<feature type="transmembrane region" description="Helical" evidence="9">
    <location>
        <begin position="363"/>
        <end position="381"/>
    </location>
</feature>
<feature type="domain" description="Glycosyltransferase RgtA/B/C/D-like" evidence="10">
    <location>
        <begin position="70"/>
        <end position="205"/>
    </location>
</feature>
<organism evidence="11">
    <name type="scientific">Singulisphaera sp. Ch08</name>
    <dbReference type="NCBI Taxonomy" id="3120278"/>
    <lineage>
        <taxon>Bacteria</taxon>
        <taxon>Pseudomonadati</taxon>
        <taxon>Planctomycetota</taxon>
        <taxon>Planctomycetia</taxon>
        <taxon>Isosphaerales</taxon>
        <taxon>Isosphaeraceae</taxon>
        <taxon>Singulisphaera</taxon>
    </lineage>
</organism>
<dbReference type="Pfam" id="PF13231">
    <property type="entry name" value="PMT_2"/>
    <property type="match status" value="1"/>
</dbReference>
<keyword evidence="3 11" id="KW-0328">Glycosyltransferase</keyword>
<proteinExistence type="predicted"/>
<dbReference type="PANTHER" id="PTHR33908">
    <property type="entry name" value="MANNOSYLTRANSFERASE YKCB-RELATED"/>
    <property type="match status" value="1"/>
</dbReference>
<dbReference type="PANTHER" id="PTHR33908:SF11">
    <property type="entry name" value="MEMBRANE PROTEIN"/>
    <property type="match status" value="1"/>
</dbReference>
<comment type="subcellular location">
    <subcellularLocation>
        <location evidence="1">Cell membrane</location>
        <topology evidence="1">Multi-pass membrane protein</topology>
    </subcellularLocation>
</comment>
<accession>A0AAU7CP99</accession>
<dbReference type="AlphaFoldDB" id="A0AAU7CP99"/>
<evidence type="ECO:0000256" key="6">
    <source>
        <dbReference type="ARBA" id="ARBA00022989"/>
    </source>
</evidence>
<feature type="transmembrane region" description="Helical" evidence="9">
    <location>
        <begin position="295"/>
        <end position="313"/>
    </location>
</feature>
<dbReference type="EC" id="2.4.-.-" evidence="11"/>
<keyword evidence="2" id="KW-1003">Cell membrane</keyword>
<keyword evidence="7 9" id="KW-0472">Membrane</keyword>
<keyword evidence="5 9" id="KW-0812">Transmembrane</keyword>
<evidence type="ECO:0000259" key="10">
    <source>
        <dbReference type="Pfam" id="PF13231"/>
    </source>
</evidence>
<sequence length="517" mass="57126">MVGVAGLLLWLNYHSDATFADGLRYIHQAERIERGAWSEGLIKSVDHPLHSMAIAAVHRVIGGTDPISWQRSAQIVSASAMILLVIPIYLLGLEIYGPTTAWIGCLLCLGNPISGFVVINVLSECTFLLFWTWGLWSSVRFLREGRFLWLPLTIAFSALAYLTRPEGMLLPLALVSTLLVLPLHWATRIYWPRWWAAVAFLVLGPLLLVGPYMAAKGGLGTKPSIARLLGTAPKSDAMALERERPLAPNQTTVETYRMATRRMLKVVRTAVTTPLLPLVLLGLITARPWSARARVWLFMGVIVTASALGLIRLHATGGYCTVRHGLVPAMLLTLAAANGLAWLMRSIVIPGQWLGHGEERFRLGPGVWAAILAGFIAIPHVQGMTSYHGSFSAYRDAGTWIAQTKAHEHGKVLDMTDWSLFFSGQPGFKFSEVNWAAIDPNTRWVVVRDAHLRGRWNYGPVVRRMIAGRDPILTIPAHPKPREVQIQIYDRRGPLRPTVAQQSPATEAPAAPSTRRQ</sequence>
<feature type="region of interest" description="Disordered" evidence="8">
    <location>
        <begin position="495"/>
        <end position="517"/>
    </location>
</feature>
<keyword evidence="4 11" id="KW-0808">Transferase</keyword>
<dbReference type="GO" id="GO:0016763">
    <property type="term" value="F:pentosyltransferase activity"/>
    <property type="evidence" value="ECO:0007669"/>
    <property type="project" value="TreeGrafter"/>
</dbReference>
<feature type="transmembrane region" description="Helical" evidence="9">
    <location>
        <begin position="169"/>
        <end position="187"/>
    </location>
</feature>
<evidence type="ECO:0000256" key="4">
    <source>
        <dbReference type="ARBA" id="ARBA00022679"/>
    </source>
</evidence>
<evidence type="ECO:0000256" key="1">
    <source>
        <dbReference type="ARBA" id="ARBA00004651"/>
    </source>
</evidence>
<evidence type="ECO:0000256" key="7">
    <source>
        <dbReference type="ARBA" id="ARBA00023136"/>
    </source>
</evidence>
<dbReference type="GO" id="GO:0009103">
    <property type="term" value="P:lipopolysaccharide biosynthetic process"/>
    <property type="evidence" value="ECO:0007669"/>
    <property type="project" value="UniProtKB-ARBA"/>
</dbReference>
<reference evidence="11" key="1">
    <citation type="submission" date="2024-05" db="EMBL/GenBank/DDBJ databases">
        <title>Planctomycetes of the genus Singulisphaera possess chitinolytic capabilities.</title>
        <authorList>
            <person name="Ivanova A."/>
        </authorList>
    </citation>
    <scope>NUCLEOTIDE SEQUENCE</scope>
    <source>
        <strain evidence="11">Ch08T</strain>
    </source>
</reference>
<evidence type="ECO:0000256" key="9">
    <source>
        <dbReference type="SAM" id="Phobius"/>
    </source>
</evidence>